<dbReference type="EnsemblMetazoa" id="XM_030978527">
    <property type="protein sequence ID" value="XP_030834387"/>
    <property type="gene ID" value="LOC100890719"/>
</dbReference>
<feature type="compositionally biased region" description="Basic and acidic residues" evidence="1">
    <location>
        <begin position="204"/>
        <end position="217"/>
    </location>
</feature>
<name>A0A7M7NC36_STRPU</name>
<feature type="region of interest" description="Disordered" evidence="1">
    <location>
        <begin position="191"/>
        <end position="364"/>
    </location>
</feature>
<keyword evidence="3" id="KW-1185">Reference proteome</keyword>
<accession>A0A7M7NC36</accession>
<organism evidence="2 3">
    <name type="scientific">Strongylocentrotus purpuratus</name>
    <name type="common">Purple sea urchin</name>
    <dbReference type="NCBI Taxonomy" id="7668"/>
    <lineage>
        <taxon>Eukaryota</taxon>
        <taxon>Metazoa</taxon>
        <taxon>Echinodermata</taxon>
        <taxon>Eleutherozoa</taxon>
        <taxon>Echinozoa</taxon>
        <taxon>Echinoidea</taxon>
        <taxon>Euechinoidea</taxon>
        <taxon>Echinacea</taxon>
        <taxon>Camarodonta</taxon>
        <taxon>Echinidea</taxon>
        <taxon>Strongylocentrotidae</taxon>
        <taxon>Strongylocentrotus</taxon>
    </lineage>
</organism>
<proteinExistence type="predicted"/>
<dbReference type="GeneID" id="100890719"/>
<feature type="compositionally biased region" description="Basic and acidic residues" evidence="1">
    <location>
        <begin position="337"/>
        <end position="364"/>
    </location>
</feature>
<dbReference type="Proteomes" id="UP000007110">
    <property type="component" value="Unassembled WGS sequence"/>
</dbReference>
<feature type="compositionally biased region" description="Low complexity" evidence="1">
    <location>
        <begin position="53"/>
        <end position="82"/>
    </location>
</feature>
<reference evidence="3" key="1">
    <citation type="submission" date="2015-02" db="EMBL/GenBank/DDBJ databases">
        <title>Genome sequencing for Strongylocentrotus purpuratus.</title>
        <authorList>
            <person name="Murali S."/>
            <person name="Liu Y."/>
            <person name="Vee V."/>
            <person name="English A."/>
            <person name="Wang M."/>
            <person name="Skinner E."/>
            <person name="Han Y."/>
            <person name="Muzny D.M."/>
            <person name="Worley K.C."/>
            <person name="Gibbs R.A."/>
        </authorList>
    </citation>
    <scope>NUCLEOTIDE SEQUENCE</scope>
</reference>
<dbReference type="AlphaFoldDB" id="A0A7M7NC36"/>
<evidence type="ECO:0000256" key="1">
    <source>
        <dbReference type="SAM" id="MobiDB-lite"/>
    </source>
</evidence>
<protein>
    <submittedName>
        <fullName evidence="2">Uncharacterized protein</fullName>
    </submittedName>
</protein>
<reference evidence="2" key="2">
    <citation type="submission" date="2021-01" db="UniProtKB">
        <authorList>
            <consortium name="EnsemblMetazoa"/>
        </authorList>
    </citation>
    <scope>IDENTIFICATION</scope>
</reference>
<feature type="compositionally biased region" description="Basic residues" evidence="1">
    <location>
        <begin position="253"/>
        <end position="272"/>
    </location>
</feature>
<feature type="compositionally biased region" description="Basic and acidic residues" evidence="1">
    <location>
        <begin position="273"/>
        <end position="301"/>
    </location>
</feature>
<evidence type="ECO:0000313" key="2">
    <source>
        <dbReference type="EnsemblMetazoa" id="XP_030834387"/>
    </source>
</evidence>
<dbReference type="KEGG" id="spu:100890719"/>
<feature type="region of interest" description="Disordered" evidence="1">
    <location>
        <begin position="53"/>
        <end position="97"/>
    </location>
</feature>
<sequence length="364" mass="42125">MVSEERIEMWFMEFEARLQKERALSMLNEPHRLFDDEIGSSIDGILNGFPASTMAAPSTPAPVTTQSTPSTPSTPSLAAPLTEPLPPDVAQTPLGNESSASYSEYLTALPGMSQNHKKKKGLPPAAITVAEFFRYVCARRAREKQDEKVEQRRKNRELLEKKMVEDEDSMEMDEEVEVADAVMVRKEGERWPGGSMVTCTPEMEQERKEKKKQEAERRRKSMEVSWEVQQKNKDQVIEIMNSAHKPDAEEIRKKLKREHKKKAKKLKRVKREARKEKKSKTEHENDAHEPDAEKLRKQLKENKKKAKKVKQVKQVKKERRKMTKEKKPKAASRKTRKKEEHENEADELRKDTLVESKAKDRANT</sequence>
<dbReference type="InParanoid" id="A0A7M7NC36"/>
<feature type="compositionally biased region" description="Basic residues" evidence="1">
    <location>
        <begin position="302"/>
        <end position="336"/>
    </location>
</feature>
<evidence type="ECO:0000313" key="3">
    <source>
        <dbReference type="Proteomes" id="UP000007110"/>
    </source>
</evidence>
<dbReference type="RefSeq" id="XP_030834387.1">
    <property type="nucleotide sequence ID" value="XM_030978527.1"/>
</dbReference>